<evidence type="ECO:0000256" key="8">
    <source>
        <dbReference type="ARBA" id="ARBA00023014"/>
    </source>
</evidence>
<keyword evidence="4" id="KW-0001">2Fe-2S</keyword>
<keyword evidence="7" id="KW-0408">Iron</keyword>
<evidence type="ECO:0000256" key="5">
    <source>
        <dbReference type="ARBA" id="ARBA00022723"/>
    </source>
</evidence>
<dbReference type="PANTHER" id="PTHR43112:SF30">
    <property type="entry name" value="FERREDOXIN-3, CHLOROPLASTIC"/>
    <property type="match status" value="1"/>
</dbReference>
<keyword evidence="3" id="KW-0813">Transport</keyword>
<keyword evidence="13" id="KW-1185">Reference proteome</keyword>
<comment type="subcellular location">
    <subcellularLocation>
        <location evidence="1">Plastid</location>
        <location evidence="1">Chloroplast</location>
    </subcellularLocation>
</comment>
<evidence type="ECO:0000256" key="3">
    <source>
        <dbReference type="ARBA" id="ARBA00022448"/>
    </source>
</evidence>
<reference evidence="12" key="1">
    <citation type="submission" date="2022-05" db="EMBL/GenBank/DDBJ databases">
        <title>The Musa troglodytarum L. genome provides insights into the mechanism of non-climacteric behaviour and enrichment of carotenoids.</title>
        <authorList>
            <person name="Wang J."/>
        </authorList>
    </citation>
    <scope>NUCLEOTIDE SEQUENCE</scope>
    <source>
        <tissue evidence="12">Leaf</tissue>
    </source>
</reference>
<organism evidence="12 13">
    <name type="scientific">Musa troglodytarum</name>
    <name type="common">fe'i banana</name>
    <dbReference type="NCBI Taxonomy" id="320322"/>
    <lineage>
        <taxon>Eukaryota</taxon>
        <taxon>Viridiplantae</taxon>
        <taxon>Streptophyta</taxon>
        <taxon>Embryophyta</taxon>
        <taxon>Tracheophyta</taxon>
        <taxon>Spermatophyta</taxon>
        <taxon>Magnoliopsida</taxon>
        <taxon>Liliopsida</taxon>
        <taxon>Zingiberales</taxon>
        <taxon>Musaceae</taxon>
        <taxon>Musa</taxon>
    </lineage>
</organism>
<keyword evidence="6" id="KW-0249">Electron transport</keyword>
<keyword evidence="5" id="KW-0479">Metal-binding</keyword>
<comment type="similarity">
    <text evidence="2">Belongs to the 2Fe2S plant-type ferredoxin family.</text>
</comment>
<evidence type="ECO:0000256" key="4">
    <source>
        <dbReference type="ARBA" id="ARBA00022714"/>
    </source>
</evidence>
<gene>
    <name evidence="12" type="ORF">MUK42_03684</name>
</gene>
<evidence type="ECO:0000256" key="9">
    <source>
        <dbReference type="ARBA" id="ARBA00034078"/>
    </source>
</evidence>
<proteinExistence type="inferred from homology"/>
<accession>A0A9E7HTV9</accession>
<dbReference type="GO" id="GO:0051537">
    <property type="term" value="F:2 iron, 2 sulfur cluster binding"/>
    <property type="evidence" value="ECO:0007669"/>
    <property type="project" value="UniProtKB-KW"/>
</dbReference>
<dbReference type="InterPro" id="IPR012675">
    <property type="entry name" value="Beta-grasp_dom_sf"/>
</dbReference>
<feature type="compositionally biased region" description="Low complexity" evidence="10">
    <location>
        <begin position="46"/>
        <end position="56"/>
    </location>
</feature>
<dbReference type="SUPFAM" id="SSF54292">
    <property type="entry name" value="2Fe-2S ferredoxin-like"/>
    <property type="match status" value="1"/>
</dbReference>
<dbReference type="Pfam" id="PF00111">
    <property type="entry name" value="Fer2"/>
    <property type="match status" value="1"/>
</dbReference>
<dbReference type="GO" id="GO:0009507">
    <property type="term" value="C:chloroplast"/>
    <property type="evidence" value="ECO:0007669"/>
    <property type="project" value="UniProtKB-SubCell"/>
</dbReference>
<sequence length="274" mass="29990">MRVPRNIGPVRKSTVTASATSPLHERSALICVDPGKSRIPLLGEDPSSSPASPSTSRAQPGSARPGPDIVNRINKPPSPPSMSRRCALTWVAPPPPSPLIRSGVFSILDRFHFLVSFYRRAGIYYVYVNPCHMLLFISWKSPAGIMSTVAVPPICKLGSNAKCRRTTLLIKSPSSLSSMKRISKASSLRTSNCFRASAMAVYKVKLIDPEGKEHEFDAPDDSYILDAAEGAGVELPCSCRAGRVRRVPVRWRRATSISRMDPSSMKRRCRTVIS</sequence>
<dbReference type="EMBL" id="CP097510">
    <property type="protein sequence ID" value="URE40364.1"/>
    <property type="molecule type" value="Genomic_DNA"/>
</dbReference>
<dbReference type="InterPro" id="IPR001041">
    <property type="entry name" value="2Fe-2S_ferredoxin-type"/>
</dbReference>
<dbReference type="AlphaFoldDB" id="A0A9E7HTV9"/>
<dbReference type="Proteomes" id="UP001055439">
    <property type="component" value="Chromosome 8"/>
</dbReference>
<evidence type="ECO:0000256" key="7">
    <source>
        <dbReference type="ARBA" id="ARBA00023004"/>
    </source>
</evidence>
<dbReference type="CDD" id="cd00207">
    <property type="entry name" value="fer2"/>
    <property type="match status" value="1"/>
</dbReference>
<dbReference type="PANTHER" id="PTHR43112">
    <property type="entry name" value="FERREDOXIN"/>
    <property type="match status" value="1"/>
</dbReference>
<evidence type="ECO:0000256" key="10">
    <source>
        <dbReference type="SAM" id="MobiDB-lite"/>
    </source>
</evidence>
<dbReference type="InterPro" id="IPR036010">
    <property type="entry name" value="2Fe-2S_ferredoxin-like_sf"/>
</dbReference>
<evidence type="ECO:0000256" key="6">
    <source>
        <dbReference type="ARBA" id="ARBA00022982"/>
    </source>
</evidence>
<feature type="domain" description="2Fe-2S ferredoxin-type" evidence="11">
    <location>
        <begin position="208"/>
        <end position="242"/>
    </location>
</feature>
<feature type="region of interest" description="Disordered" evidence="10">
    <location>
        <begin position="36"/>
        <end position="81"/>
    </location>
</feature>
<evidence type="ECO:0000259" key="11">
    <source>
        <dbReference type="Pfam" id="PF00111"/>
    </source>
</evidence>
<evidence type="ECO:0000313" key="12">
    <source>
        <dbReference type="EMBL" id="URE40364.1"/>
    </source>
</evidence>
<protein>
    <submittedName>
        <fullName evidence="12">2Fe-2S iron-sulfur cluster binding domain</fullName>
    </submittedName>
</protein>
<dbReference type="Gene3D" id="3.10.20.30">
    <property type="match status" value="1"/>
</dbReference>
<comment type="cofactor">
    <cofactor evidence="9">
        <name>[2Fe-2S] cluster</name>
        <dbReference type="ChEBI" id="CHEBI:190135"/>
    </cofactor>
</comment>
<evidence type="ECO:0000313" key="13">
    <source>
        <dbReference type="Proteomes" id="UP001055439"/>
    </source>
</evidence>
<name>A0A9E7HTV9_9LILI</name>
<evidence type="ECO:0000256" key="1">
    <source>
        <dbReference type="ARBA" id="ARBA00004229"/>
    </source>
</evidence>
<evidence type="ECO:0000256" key="2">
    <source>
        <dbReference type="ARBA" id="ARBA00007874"/>
    </source>
</evidence>
<keyword evidence="8" id="KW-0411">Iron-sulfur</keyword>
<dbReference type="GO" id="GO:0046872">
    <property type="term" value="F:metal ion binding"/>
    <property type="evidence" value="ECO:0007669"/>
    <property type="project" value="UniProtKB-KW"/>
</dbReference>